<feature type="compositionally biased region" description="Polar residues" evidence="1">
    <location>
        <begin position="103"/>
        <end position="112"/>
    </location>
</feature>
<accession>A0A7S3NF44</accession>
<sequence length="358" mass="40918">MEDIMEQVSCKIRQGKKWKDAFIECAEEPPLIRVNGEELALLRVYTNKDKFELRLSVCEFSAFKRAHKAMVVPRATRVIEIQVDSIDKAEKVEAMRKAKRIQTPQVGTLIQTRENKNDNNQAQEQQPTQQQQERRLESLEARFEKLRVDEARQRLDDLKGVKPVPHLDTLKERFAALRDGDVSGPVFKKYSASQFESDDDEDDILAWARDQADGSGRDPDLDAIIDSLTTEDANVIWNDNNPPRPIDTRNILHEAQSLREEAKDTIQKASTQEAVDSSKQPSMSTAKESSSKKINHFPTFFTSSQQPANTIGYTYSTASSSPSSSDDCDYSSNDDDDRETKKKKNLQHEQRRRKGRQR</sequence>
<feature type="compositionally biased region" description="Low complexity" evidence="1">
    <location>
        <begin position="121"/>
        <end position="131"/>
    </location>
</feature>
<feature type="compositionally biased region" description="Basic residues" evidence="1">
    <location>
        <begin position="341"/>
        <end position="358"/>
    </location>
</feature>
<feature type="compositionally biased region" description="Low complexity" evidence="1">
    <location>
        <begin position="316"/>
        <end position="325"/>
    </location>
</feature>
<reference evidence="2" key="1">
    <citation type="submission" date="2021-01" db="EMBL/GenBank/DDBJ databases">
        <authorList>
            <person name="Corre E."/>
            <person name="Pelletier E."/>
            <person name="Niang G."/>
            <person name="Scheremetjew M."/>
            <person name="Finn R."/>
            <person name="Kale V."/>
            <person name="Holt S."/>
            <person name="Cochrane G."/>
            <person name="Meng A."/>
            <person name="Brown T."/>
            <person name="Cohen L."/>
        </authorList>
    </citation>
    <scope>NUCLEOTIDE SEQUENCE</scope>
    <source>
        <strain evidence="2">CCMP1510</strain>
    </source>
</reference>
<feature type="region of interest" description="Disordered" evidence="1">
    <location>
        <begin position="103"/>
        <end position="135"/>
    </location>
</feature>
<feature type="compositionally biased region" description="Polar residues" evidence="1">
    <location>
        <begin position="300"/>
        <end position="315"/>
    </location>
</feature>
<evidence type="ECO:0000256" key="1">
    <source>
        <dbReference type="SAM" id="MobiDB-lite"/>
    </source>
</evidence>
<evidence type="ECO:0000313" key="2">
    <source>
        <dbReference type="EMBL" id="CAE0363321.1"/>
    </source>
</evidence>
<dbReference type="EMBL" id="HBIJ01005787">
    <property type="protein sequence ID" value="CAE0363321.1"/>
    <property type="molecule type" value="Transcribed_RNA"/>
</dbReference>
<dbReference type="AlphaFoldDB" id="A0A7S3NF44"/>
<gene>
    <name evidence="2" type="ORF">ALAG00032_LOCUS4062</name>
</gene>
<proteinExistence type="predicted"/>
<organism evidence="2">
    <name type="scientific">Aureoumbra lagunensis</name>
    <dbReference type="NCBI Taxonomy" id="44058"/>
    <lineage>
        <taxon>Eukaryota</taxon>
        <taxon>Sar</taxon>
        <taxon>Stramenopiles</taxon>
        <taxon>Ochrophyta</taxon>
        <taxon>Pelagophyceae</taxon>
        <taxon>Pelagomonadales</taxon>
        <taxon>Aureoumbra</taxon>
    </lineage>
</organism>
<feature type="compositionally biased region" description="Polar residues" evidence="1">
    <location>
        <begin position="267"/>
        <end position="288"/>
    </location>
</feature>
<protein>
    <submittedName>
        <fullName evidence="2">Uncharacterized protein</fullName>
    </submittedName>
</protein>
<name>A0A7S3NF44_9STRA</name>
<feature type="region of interest" description="Disordered" evidence="1">
    <location>
        <begin position="259"/>
        <end position="358"/>
    </location>
</feature>
<feature type="compositionally biased region" description="Acidic residues" evidence="1">
    <location>
        <begin position="326"/>
        <end position="337"/>
    </location>
</feature>